<dbReference type="PROSITE" id="PS50893">
    <property type="entry name" value="ABC_TRANSPORTER_2"/>
    <property type="match status" value="1"/>
</dbReference>
<dbReference type="GO" id="GO:0016887">
    <property type="term" value="F:ATP hydrolysis activity"/>
    <property type="evidence" value="ECO:0007669"/>
    <property type="project" value="InterPro"/>
</dbReference>
<evidence type="ECO:0000259" key="10">
    <source>
        <dbReference type="PROSITE" id="PS50893"/>
    </source>
</evidence>
<keyword evidence="6 9" id="KW-1133">Transmembrane helix</keyword>
<dbReference type="AlphaFoldDB" id="A0A926NWZ7"/>
<dbReference type="NCBIfam" id="TIGR02857">
    <property type="entry name" value="CydD"/>
    <property type="match status" value="1"/>
</dbReference>
<evidence type="ECO:0000256" key="1">
    <source>
        <dbReference type="ARBA" id="ARBA00004651"/>
    </source>
</evidence>
<evidence type="ECO:0000313" key="13">
    <source>
        <dbReference type="Proteomes" id="UP000598467"/>
    </source>
</evidence>
<evidence type="ECO:0000256" key="9">
    <source>
        <dbReference type="SAM" id="Phobius"/>
    </source>
</evidence>
<gene>
    <name evidence="12" type="primary">cydD</name>
    <name evidence="12" type="ORF">HK439_03570</name>
</gene>
<dbReference type="PROSITE" id="PS00211">
    <property type="entry name" value="ABC_TRANSPORTER_1"/>
    <property type="match status" value="1"/>
</dbReference>
<feature type="transmembrane region" description="Helical" evidence="9">
    <location>
        <begin position="284"/>
        <end position="305"/>
    </location>
</feature>
<evidence type="ECO:0000313" key="12">
    <source>
        <dbReference type="EMBL" id="MBD1545328.1"/>
    </source>
</evidence>
<dbReference type="SMART" id="SM00382">
    <property type="entry name" value="AAA"/>
    <property type="match status" value="1"/>
</dbReference>
<keyword evidence="5" id="KW-0067">ATP-binding</keyword>
<dbReference type="GO" id="GO:0005524">
    <property type="term" value="F:ATP binding"/>
    <property type="evidence" value="ECO:0007669"/>
    <property type="project" value="UniProtKB-KW"/>
</dbReference>
<dbReference type="GO" id="GO:0042883">
    <property type="term" value="P:cysteine transport"/>
    <property type="evidence" value="ECO:0007669"/>
    <property type="project" value="InterPro"/>
</dbReference>
<feature type="domain" description="ABC transporter" evidence="10">
    <location>
        <begin position="372"/>
        <end position="589"/>
    </location>
</feature>
<keyword evidence="3 9" id="KW-0812">Transmembrane</keyword>
<evidence type="ECO:0000256" key="8">
    <source>
        <dbReference type="SAM" id="MobiDB-lite"/>
    </source>
</evidence>
<proteinExistence type="inferred from homology"/>
<dbReference type="InterPro" id="IPR017871">
    <property type="entry name" value="ABC_transporter-like_CS"/>
</dbReference>
<dbReference type="PROSITE" id="PS50929">
    <property type="entry name" value="ABC_TM1F"/>
    <property type="match status" value="1"/>
</dbReference>
<dbReference type="SUPFAM" id="SSF52540">
    <property type="entry name" value="P-loop containing nucleoside triphosphate hydrolases"/>
    <property type="match status" value="1"/>
</dbReference>
<evidence type="ECO:0000256" key="2">
    <source>
        <dbReference type="ARBA" id="ARBA00005417"/>
    </source>
</evidence>
<dbReference type="InterPro" id="IPR003593">
    <property type="entry name" value="AAA+_ATPase"/>
</dbReference>
<dbReference type="PANTHER" id="PTHR24221:SF654">
    <property type="entry name" value="ATP-BINDING CASSETTE SUB-FAMILY B MEMBER 6"/>
    <property type="match status" value="1"/>
</dbReference>
<evidence type="ECO:0000256" key="4">
    <source>
        <dbReference type="ARBA" id="ARBA00022741"/>
    </source>
</evidence>
<protein>
    <submittedName>
        <fullName evidence="12">Thiol reductant ABC exporter subunit CydD</fullName>
    </submittedName>
</protein>
<feature type="region of interest" description="Disordered" evidence="8">
    <location>
        <begin position="344"/>
        <end position="369"/>
    </location>
</feature>
<feature type="transmembrane region" description="Helical" evidence="9">
    <location>
        <begin position="33"/>
        <end position="55"/>
    </location>
</feature>
<dbReference type="SUPFAM" id="SSF90123">
    <property type="entry name" value="ABC transporter transmembrane region"/>
    <property type="match status" value="1"/>
</dbReference>
<feature type="transmembrane region" description="Helical" evidence="9">
    <location>
        <begin position="157"/>
        <end position="190"/>
    </location>
</feature>
<dbReference type="InterPro" id="IPR027417">
    <property type="entry name" value="P-loop_NTPase"/>
</dbReference>
<evidence type="ECO:0000256" key="7">
    <source>
        <dbReference type="ARBA" id="ARBA00023136"/>
    </source>
</evidence>
<dbReference type="Gene3D" id="1.20.1560.10">
    <property type="entry name" value="ABC transporter type 1, transmembrane domain"/>
    <property type="match status" value="1"/>
</dbReference>
<accession>A0A926NWZ7</accession>
<sequence>MTGSAAKGAADTEGQEEPVADLVPAEKRLVRRAGWLLSISDLLWIGQAALLSLVISEFVAGRPQAGLLTLVAPAAVGFIALAGVRQWLGLRAASAARSAARAVKTRVRTTLLNAIAHSSPAASLPSSGHVAAMLGEQVDALGPYLGNFYPQQFRLKIVPLGILAATLCVSWLAAVILMVAGPVIPLFMALIGIRAKAASQGQQEELTRMSGFLLDRVRGLETLRLFGALGRTEAEIGRVGEAFRTGTMRVLKIAFLSSTVLELFSALGIAFVAVYVGFSLLGSVTAGTWGAPLTFGGGFFVLLLAPEFFAPLRAYAAAYHDRAAGLAAKEKLQELYSGIVAQGLQSGPPEGSAKADEKPSAPAPRQTHAPEIKLDHVSVTFGGKSIIRDFSLEIPSGETAILTGPSGAGKTTLLDCLLGLHRPDSGRIFIDGKDLLTLDLGRWRQEICWIGQHPRLFHGSLRANLLRADPDASTEDMMLAVRLAGAAALVESLPRGLETIIGEDGFGLSVGEKRRIALARAALRKTAGLILADEPTAGLDDQTAIDVIAGLKKMAAGRTLILATHDPKLMSVPGTRIELDAAHLSEASA</sequence>
<dbReference type="EMBL" id="JABFCZ010000003">
    <property type="protein sequence ID" value="MBD1545328.1"/>
    <property type="molecule type" value="Genomic_DNA"/>
</dbReference>
<dbReference type="InterPro" id="IPR011527">
    <property type="entry name" value="ABC1_TM_dom"/>
</dbReference>
<evidence type="ECO:0000256" key="3">
    <source>
        <dbReference type="ARBA" id="ARBA00022692"/>
    </source>
</evidence>
<dbReference type="PANTHER" id="PTHR24221">
    <property type="entry name" value="ATP-BINDING CASSETTE SUB-FAMILY B"/>
    <property type="match status" value="1"/>
</dbReference>
<dbReference type="CDD" id="cd18584">
    <property type="entry name" value="ABC_6TM_AarD_CydD"/>
    <property type="match status" value="1"/>
</dbReference>
<dbReference type="GO" id="GO:0005886">
    <property type="term" value="C:plasma membrane"/>
    <property type="evidence" value="ECO:0007669"/>
    <property type="project" value="UniProtKB-SubCell"/>
</dbReference>
<dbReference type="InterPro" id="IPR039421">
    <property type="entry name" value="Type_1_exporter"/>
</dbReference>
<evidence type="ECO:0000259" key="11">
    <source>
        <dbReference type="PROSITE" id="PS50929"/>
    </source>
</evidence>
<evidence type="ECO:0000256" key="6">
    <source>
        <dbReference type="ARBA" id="ARBA00022989"/>
    </source>
</evidence>
<comment type="subcellular location">
    <subcellularLocation>
        <location evidence="1">Cell membrane</location>
        <topology evidence="1">Multi-pass membrane protein</topology>
    </subcellularLocation>
</comment>
<keyword evidence="4" id="KW-0547">Nucleotide-binding</keyword>
<dbReference type="RefSeq" id="WP_190289990.1">
    <property type="nucleotide sequence ID" value="NZ_JABFCZ010000003.1"/>
</dbReference>
<comment type="caution">
    <text evidence="12">The sequence shown here is derived from an EMBL/GenBank/DDBJ whole genome shotgun (WGS) entry which is preliminary data.</text>
</comment>
<dbReference type="InterPro" id="IPR003439">
    <property type="entry name" value="ABC_transporter-like_ATP-bd"/>
</dbReference>
<comment type="similarity">
    <text evidence="2">Belongs to the ABC transporter superfamily.</text>
</comment>
<dbReference type="Gene3D" id="3.40.50.300">
    <property type="entry name" value="P-loop containing nucleotide triphosphate hydrolases"/>
    <property type="match status" value="1"/>
</dbReference>
<feature type="domain" description="ABC transmembrane type-1" evidence="11">
    <location>
        <begin position="36"/>
        <end position="324"/>
    </location>
</feature>
<keyword evidence="7 9" id="KW-0472">Membrane</keyword>
<dbReference type="Proteomes" id="UP000598467">
    <property type="component" value="Unassembled WGS sequence"/>
</dbReference>
<evidence type="ECO:0000256" key="5">
    <source>
        <dbReference type="ARBA" id="ARBA00022840"/>
    </source>
</evidence>
<organism evidence="12 13">
    <name type="scientific">Roseibium aggregatum</name>
    <dbReference type="NCBI Taxonomy" id="187304"/>
    <lineage>
        <taxon>Bacteria</taxon>
        <taxon>Pseudomonadati</taxon>
        <taxon>Pseudomonadota</taxon>
        <taxon>Alphaproteobacteria</taxon>
        <taxon>Hyphomicrobiales</taxon>
        <taxon>Stappiaceae</taxon>
        <taxon>Roseibium</taxon>
    </lineage>
</organism>
<dbReference type="Pfam" id="PF00664">
    <property type="entry name" value="ABC_membrane"/>
    <property type="match status" value="1"/>
</dbReference>
<feature type="transmembrane region" description="Helical" evidence="9">
    <location>
        <begin position="253"/>
        <end position="278"/>
    </location>
</feature>
<feature type="transmembrane region" description="Helical" evidence="9">
    <location>
        <begin position="67"/>
        <end position="88"/>
    </location>
</feature>
<dbReference type="InterPro" id="IPR036640">
    <property type="entry name" value="ABC1_TM_sf"/>
</dbReference>
<reference evidence="12" key="1">
    <citation type="submission" date="2020-05" db="EMBL/GenBank/DDBJ databases">
        <title>Identification of trans-AT polyketide cluster in two marine bacteria, producers of a novel glutaramide-containing polyketide sesbanimide D and analogs.</title>
        <authorList>
            <person name="Kacar D."/>
            <person name="Rodriguez P."/>
            <person name="Canedo L."/>
            <person name="Gonzalez E."/>
            <person name="Galan B."/>
            <person name="De La Calle F."/>
            <person name="Garcia J.L."/>
        </authorList>
    </citation>
    <scope>NUCLEOTIDE SEQUENCE</scope>
    <source>
        <strain evidence="12">PHM038</strain>
    </source>
</reference>
<dbReference type="GO" id="GO:0140359">
    <property type="term" value="F:ABC-type transporter activity"/>
    <property type="evidence" value="ECO:0007669"/>
    <property type="project" value="InterPro"/>
</dbReference>
<name>A0A926NWZ7_9HYPH</name>
<dbReference type="Pfam" id="PF00005">
    <property type="entry name" value="ABC_tran"/>
    <property type="match status" value="1"/>
</dbReference>
<dbReference type="InterPro" id="IPR014216">
    <property type="entry name" value="ABC_transptr_CydD"/>
</dbReference>